<organism evidence="2 3">
    <name type="scientific">Arctia plantaginis</name>
    <name type="common">Wood tiger moth</name>
    <name type="synonym">Phalaena plantaginis</name>
    <dbReference type="NCBI Taxonomy" id="874455"/>
    <lineage>
        <taxon>Eukaryota</taxon>
        <taxon>Metazoa</taxon>
        <taxon>Ecdysozoa</taxon>
        <taxon>Arthropoda</taxon>
        <taxon>Hexapoda</taxon>
        <taxon>Insecta</taxon>
        <taxon>Pterygota</taxon>
        <taxon>Neoptera</taxon>
        <taxon>Endopterygota</taxon>
        <taxon>Lepidoptera</taxon>
        <taxon>Glossata</taxon>
        <taxon>Ditrysia</taxon>
        <taxon>Noctuoidea</taxon>
        <taxon>Erebidae</taxon>
        <taxon>Arctiinae</taxon>
        <taxon>Arctia</taxon>
    </lineage>
</organism>
<dbReference type="EMBL" id="CADEBD010000399">
    <property type="protein sequence ID" value="CAB3254125.1"/>
    <property type="molecule type" value="Genomic_DNA"/>
</dbReference>
<feature type="compositionally biased region" description="Polar residues" evidence="1">
    <location>
        <begin position="12"/>
        <end position="29"/>
    </location>
</feature>
<reference evidence="2 3" key="1">
    <citation type="submission" date="2020-04" db="EMBL/GenBank/DDBJ databases">
        <authorList>
            <person name="Wallbank WR R."/>
            <person name="Pardo Diaz C."/>
            <person name="Kozak K."/>
            <person name="Martin S."/>
            <person name="Jiggins C."/>
            <person name="Moest M."/>
            <person name="Warren A I."/>
            <person name="Byers J.R.P. K."/>
            <person name="Montejo-Kovacevich G."/>
            <person name="Yen C E."/>
        </authorList>
    </citation>
    <scope>NUCLEOTIDE SEQUENCE [LARGE SCALE GENOMIC DNA]</scope>
</reference>
<feature type="region of interest" description="Disordered" evidence="1">
    <location>
        <begin position="1"/>
        <end position="34"/>
    </location>
</feature>
<evidence type="ECO:0000313" key="2">
    <source>
        <dbReference type="EMBL" id="CAB3254125.1"/>
    </source>
</evidence>
<proteinExistence type="predicted"/>
<gene>
    <name evidence="2" type="ORF">APLA_LOCUS14578</name>
</gene>
<sequence length="69" mass="7309">MSPASERDSCARSLSHSVQELAGNSSAHNLRSRSPRLEQLIVSSPSYAIDVAAPVATKPDMGPSRQTTT</sequence>
<feature type="compositionally biased region" description="Basic and acidic residues" evidence="1">
    <location>
        <begin position="1"/>
        <end position="10"/>
    </location>
</feature>
<dbReference type="AlphaFoldDB" id="A0A8S1B3Q3"/>
<evidence type="ECO:0000313" key="3">
    <source>
        <dbReference type="Proteomes" id="UP000494256"/>
    </source>
</evidence>
<dbReference type="Proteomes" id="UP000494256">
    <property type="component" value="Unassembled WGS sequence"/>
</dbReference>
<evidence type="ECO:0000256" key="1">
    <source>
        <dbReference type="SAM" id="MobiDB-lite"/>
    </source>
</evidence>
<protein>
    <submittedName>
        <fullName evidence="2">Uncharacterized protein</fullName>
    </submittedName>
</protein>
<dbReference type="OrthoDB" id="428342at2759"/>
<name>A0A8S1B3Q3_ARCPL</name>
<accession>A0A8S1B3Q3</accession>
<comment type="caution">
    <text evidence="2">The sequence shown here is derived from an EMBL/GenBank/DDBJ whole genome shotgun (WGS) entry which is preliminary data.</text>
</comment>